<protein>
    <submittedName>
        <fullName evidence="1">Uncharacterized protein</fullName>
    </submittedName>
</protein>
<reference evidence="1 2" key="2">
    <citation type="journal article" date="2011" name="ISME J.">
        <title>RNA-seq reveals cooperative metabolic interactions between two termite-gut spirochete species in co-culture.</title>
        <authorList>
            <person name="Rosenthal A.Z."/>
            <person name="Matson E.G."/>
            <person name="Eldar A."/>
            <person name="Leadbetter J.R."/>
        </authorList>
    </citation>
    <scope>NUCLEOTIDE SEQUENCE [LARGE SCALE GENOMIC DNA]</scope>
    <source>
        <strain evidence="2">ATCC BAA-888 / DSM 13862 / ZAS-9</strain>
    </source>
</reference>
<sequence>MPAFLSRIFIPYSCINIQYLDKSFNRSRNFQQPLFAF</sequence>
<gene>
    <name evidence="1" type="ordered locus">TREAZ_0977</name>
</gene>
<name>F5Y8A5_LEAAZ</name>
<dbReference type="AlphaFoldDB" id="F5Y8A5"/>
<dbReference type="HOGENOM" id="CLU_3349869_0_0_12"/>
<dbReference type="Proteomes" id="UP000009222">
    <property type="component" value="Chromosome"/>
</dbReference>
<dbReference type="KEGG" id="taz:TREAZ_0977"/>
<keyword evidence="2" id="KW-1185">Reference proteome</keyword>
<accession>F5Y8A5</accession>
<proteinExistence type="predicted"/>
<reference evidence="2" key="1">
    <citation type="submission" date="2009-12" db="EMBL/GenBank/DDBJ databases">
        <title>Complete sequence of Treponema azotonutricium strain ZAS-9.</title>
        <authorList>
            <person name="Tetu S.G."/>
            <person name="Matson E."/>
            <person name="Ren Q."/>
            <person name="Seshadri R."/>
            <person name="Elbourne L."/>
            <person name="Hassan K.A."/>
            <person name="Durkin A."/>
            <person name="Radune D."/>
            <person name="Mohamoud Y."/>
            <person name="Shay R."/>
            <person name="Jin S."/>
            <person name="Zhang X."/>
            <person name="Lucey K."/>
            <person name="Ballor N.R."/>
            <person name="Ottesen E."/>
            <person name="Rosenthal R."/>
            <person name="Allen A."/>
            <person name="Leadbetter J.R."/>
            <person name="Paulsen I.T."/>
        </authorList>
    </citation>
    <scope>NUCLEOTIDE SEQUENCE [LARGE SCALE GENOMIC DNA]</scope>
    <source>
        <strain evidence="2">ATCC BAA-888 / DSM 13862 / ZAS-9</strain>
    </source>
</reference>
<evidence type="ECO:0000313" key="1">
    <source>
        <dbReference type="EMBL" id="AEF81944.1"/>
    </source>
</evidence>
<dbReference type="EMBL" id="CP001841">
    <property type="protein sequence ID" value="AEF81944.1"/>
    <property type="molecule type" value="Genomic_DNA"/>
</dbReference>
<dbReference type="InParanoid" id="F5Y8A5"/>
<organism evidence="1 2">
    <name type="scientific">Leadbettera azotonutricia (strain ATCC BAA-888 / DSM 13862 / ZAS-9)</name>
    <name type="common">Treponema azotonutricium</name>
    <dbReference type="NCBI Taxonomy" id="545695"/>
    <lineage>
        <taxon>Bacteria</taxon>
        <taxon>Pseudomonadati</taxon>
        <taxon>Spirochaetota</taxon>
        <taxon>Spirochaetia</taxon>
        <taxon>Spirochaetales</taxon>
        <taxon>Breznakiellaceae</taxon>
        <taxon>Leadbettera</taxon>
    </lineage>
</organism>
<evidence type="ECO:0000313" key="2">
    <source>
        <dbReference type="Proteomes" id="UP000009222"/>
    </source>
</evidence>